<dbReference type="InterPro" id="IPR011650">
    <property type="entry name" value="Peptidase_M20_dimer"/>
</dbReference>
<dbReference type="NCBIfam" id="TIGR01891">
    <property type="entry name" value="amidohydrolases"/>
    <property type="match status" value="1"/>
</dbReference>
<feature type="binding site" evidence="2">
    <location>
        <position position="103"/>
    </location>
    <ligand>
        <name>Mn(2+)</name>
        <dbReference type="ChEBI" id="CHEBI:29035"/>
        <label>2</label>
    </ligand>
</feature>
<dbReference type="SUPFAM" id="SSF55031">
    <property type="entry name" value="Bacterial exopeptidase dimerisation domain"/>
    <property type="match status" value="1"/>
</dbReference>
<name>H0E0Q0_9ACTN</name>
<feature type="binding site" evidence="2">
    <location>
        <position position="164"/>
    </location>
    <ligand>
        <name>Mn(2+)</name>
        <dbReference type="ChEBI" id="CHEBI:29035"/>
        <label>2</label>
    </ligand>
</feature>
<dbReference type="PANTHER" id="PTHR11014">
    <property type="entry name" value="PEPTIDASE M20 FAMILY MEMBER"/>
    <property type="match status" value="1"/>
</dbReference>
<dbReference type="AlphaFoldDB" id="H0E0Q0"/>
<gene>
    <name evidence="4" type="ORF">PAI11_03580</name>
</gene>
<comment type="caution">
    <text evidence="4">The sequence shown here is derived from an EMBL/GenBank/DDBJ whole genome shotgun (WGS) entry which is preliminary data.</text>
</comment>
<dbReference type="Gene3D" id="3.40.630.10">
    <property type="entry name" value="Zn peptidases"/>
    <property type="match status" value="1"/>
</dbReference>
<dbReference type="PIRSF" id="PIRSF005962">
    <property type="entry name" value="Pept_M20D_amidohydro"/>
    <property type="match status" value="1"/>
</dbReference>
<feature type="binding site" evidence="2">
    <location>
        <position position="139"/>
    </location>
    <ligand>
        <name>Mn(2+)</name>
        <dbReference type="ChEBI" id="CHEBI:29035"/>
        <label>2</label>
    </ligand>
</feature>
<dbReference type="PATRIC" id="fig|1097667.3.peg.356"/>
<dbReference type="RefSeq" id="WP_007570225.1">
    <property type="nucleotide sequence ID" value="NZ_AGUD01000011.1"/>
</dbReference>
<evidence type="ECO:0000256" key="1">
    <source>
        <dbReference type="ARBA" id="ARBA00022801"/>
    </source>
</evidence>
<feature type="binding site" evidence="2">
    <location>
        <position position="363"/>
    </location>
    <ligand>
        <name>Mn(2+)</name>
        <dbReference type="ChEBI" id="CHEBI:29035"/>
        <label>2</label>
    </ligand>
</feature>
<dbReference type="FunFam" id="3.30.70.360:FF:000001">
    <property type="entry name" value="N-acetyldiaminopimelate deacetylase"/>
    <property type="match status" value="1"/>
</dbReference>
<dbReference type="GO" id="GO:0050118">
    <property type="term" value="F:N-acetyldiaminopimelate deacetylase activity"/>
    <property type="evidence" value="ECO:0007669"/>
    <property type="project" value="UniProtKB-ARBA"/>
</dbReference>
<dbReference type="InterPro" id="IPR036264">
    <property type="entry name" value="Bact_exopeptidase_dim_dom"/>
</dbReference>
<evidence type="ECO:0000259" key="3">
    <source>
        <dbReference type="Pfam" id="PF07687"/>
    </source>
</evidence>
<dbReference type="EC" id="3.5.1.14" evidence="4"/>
<dbReference type="Proteomes" id="UP000005143">
    <property type="component" value="Unassembled WGS sequence"/>
</dbReference>
<dbReference type="GO" id="GO:0004046">
    <property type="term" value="F:aminoacylase activity"/>
    <property type="evidence" value="ECO:0007669"/>
    <property type="project" value="UniProtKB-EC"/>
</dbReference>
<proteinExistence type="predicted"/>
<dbReference type="InterPro" id="IPR017439">
    <property type="entry name" value="Amidohydrolase"/>
</dbReference>
<keyword evidence="5" id="KW-1185">Reference proteome</keyword>
<feature type="binding site" evidence="2">
    <location>
        <position position="105"/>
    </location>
    <ligand>
        <name>Mn(2+)</name>
        <dbReference type="ChEBI" id="CHEBI:29035"/>
        <label>2</label>
    </ligand>
</feature>
<evidence type="ECO:0000256" key="2">
    <source>
        <dbReference type="PIRSR" id="PIRSR005962-1"/>
    </source>
</evidence>
<accession>H0E0Q0</accession>
<organism evidence="4 5">
    <name type="scientific">Patulibacter medicamentivorans</name>
    <dbReference type="NCBI Taxonomy" id="1097667"/>
    <lineage>
        <taxon>Bacteria</taxon>
        <taxon>Bacillati</taxon>
        <taxon>Actinomycetota</taxon>
        <taxon>Thermoleophilia</taxon>
        <taxon>Solirubrobacterales</taxon>
        <taxon>Patulibacteraceae</taxon>
        <taxon>Patulibacter</taxon>
    </lineage>
</organism>
<dbReference type="Pfam" id="PF01546">
    <property type="entry name" value="Peptidase_M20"/>
    <property type="match status" value="1"/>
</dbReference>
<sequence length="398" mass="41749">MLTETERLVDQVAPSAVLWRRHLHQHPELSFEEQRTAAWIQERLEALPGVTVERPVGTAVVGRLAGARPGPTIAVRADIDALPIEEQTGLPFASRTPGVMHACGHDGHTAILLAAATVLSGLREQLAGEVRFLFEPGEEALPGGASQMVAAGVMRGVDRVLGLHLWAPLPIGTVMVNPGRVMAACDVFTIEVRGRPGHIGAPHAAIDPIAIAAQIVTNLQHLVAREVDPLEPAVVGVTELHAGRSVGVIPATATIGGGTNMFDPAVRDLLERRIGEVAAGLCAAHGATCDYEYVRGYDAVVNDPATAGVVAEAAGALFGPDAVVERPPVMPGEDFSAFAREAPACFVLLGAGNVAKGITADHHDSRFDIDEDALPMGVRLFVRSVLTLLERDAVALAA</sequence>
<dbReference type="GO" id="GO:0019877">
    <property type="term" value="P:diaminopimelate biosynthetic process"/>
    <property type="evidence" value="ECO:0007669"/>
    <property type="project" value="UniProtKB-ARBA"/>
</dbReference>
<dbReference type="PANTHER" id="PTHR11014:SF63">
    <property type="entry name" value="METALLOPEPTIDASE, PUTATIVE (AFU_ORTHOLOGUE AFUA_6G09600)-RELATED"/>
    <property type="match status" value="1"/>
</dbReference>
<dbReference type="SUPFAM" id="SSF53187">
    <property type="entry name" value="Zn-dependent exopeptidases"/>
    <property type="match status" value="1"/>
</dbReference>
<dbReference type="InterPro" id="IPR002933">
    <property type="entry name" value="Peptidase_M20"/>
</dbReference>
<evidence type="ECO:0000313" key="4">
    <source>
        <dbReference type="EMBL" id="EHN12784.1"/>
    </source>
</evidence>
<evidence type="ECO:0000313" key="5">
    <source>
        <dbReference type="Proteomes" id="UP000005143"/>
    </source>
</evidence>
<keyword evidence="2" id="KW-0479">Metal-binding</keyword>
<dbReference type="Gene3D" id="3.30.70.360">
    <property type="match status" value="1"/>
</dbReference>
<reference evidence="4 5" key="1">
    <citation type="journal article" date="2013" name="Biodegradation">
        <title>Quantitative proteomic analysis of ibuprofen-degrading Patulibacter sp. strain I11.</title>
        <authorList>
            <person name="Almeida B."/>
            <person name="Kjeldal H."/>
            <person name="Lolas I."/>
            <person name="Knudsen A.D."/>
            <person name="Carvalho G."/>
            <person name="Nielsen K.L."/>
            <person name="Barreto Crespo M.T."/>
            <person name="Stensballe A."/>
            <person name="Nielsen J.L."/>
        </authorList>
    </citation>
    <scope>NUCLEOTIDE SEQUENCE [LARGE SCALE GENOMIC DNA]</scope>
    <source>
        <strain evidence="4 5">I11</strain>
    </source>
</reference>
<feature type="domain" description="Peptidase M20 dimerisation" evidence="3">
    <location>
        <begin position="188"/>
        <end position="254"/>
    </location>
</feature>
<protein>
    <submittedName>
        <fullName evidence="4">Amidohydrolase</fullName>
        <ecNumber evidence="4">3.5.1.14</ecNumber>
    </submittedName>
</protein>
<keyword evidence="2" id="KW-0464">Manganese</keyword>
<dbReference type="Pfam" id="PF07687">
    <property type="entry name" value="M20_dimer"/>
    <property type="match status" value="1"/>
</dbReference>
<dbReference type="EMBL" id="AGUD01000011">
    <property type="protein sequence ID" value="EHN12784.1"/>
    <property type="molecule type" value="Genomic_DNA"/>
</dbReference>
<comment type="cofactor">
    <cofactor evidence="2">
        <name>Mn(2+)</name>
        <dbReference type="ChEBI" id="CHEBI:29035"/>
    </cofactor>
    <text evidence="2">The Mn(2+) ion enhances activity.</text>
</comment>
<dbReference type="GO" id="GO:0046872">
    <property type="term" value="F:metal ion binding"/>
    <property type="evidence" value="ECO:0007669"/>
    <property type="project" value="UniProtKB-KW"/>
</dbReference>
<keyword evidence="1 4" id="KW-0378">Hydrolase</keyword>